<evidence type="ECO:0000313" key="11">
    <source>
        <dbReference type="Proteomes" id="UP001431783"/>
    </source>
</evidence>
<dbReference type="PANTHER" id="PTHR23234">
    <property type="entry name" value="ZNF44 PROTEIN"/>
    <property type="match status" value="1"/>
</dbReference>
<name>A0AAW1UP32_9CUCU</name>
<keyword evidence="2" id="KW-0479">Metal-binding</keyword>
<dbReference type="PANTHER" id="PTHR23234:SF10">
    <property type="entry name" value="RIKEN CDNA 6720489N17 GENE-RELATED"/>
    <property type="match status" value="1"/>
</dbReference>
<dbReference type="GO" id="GO:0006355">
    <property type="term" value="P:regulation of DNA-templated transcription"/>
    <property type="evidence" value="ECO:0007669"/>
    <property type="project" value="UniProtKB-ARBA"/>
</dbReference>
<reference evidence="10 11" key="1">
    <citation type="submission" date="2023-03" db="EMBL/GenBank/DDBJ databases">
        <title>Genome insight into feeding habits of ladybird beetles.</title>
        <authorList>
            <person name="Li H.-S."/>
            <person name="Huang Y.-H."/>
            <person name="Pang H."/>
        </authorList>
    </citation>
    <scope>NUCLEOTIDE SEQUENCE [LARGE SCALE GENOMIC DNA]</scope>
    <source>
        <strain evidence="10">SYSU_2023b</strain>
        <tissue evidence="10">Whole body</tissue>
    </source>
</reference>
<evidence type="ECO:0000256" key="1">
    <source>
        <dbReference type="ARBA" id="ARBA00004123"/>
    </source>
</evidence>
<accession>A0AAW1UP32</accession>
<dbReference type="FunFam" id="3.30.160.60:FF:002343">
    <property type="entry name" value="Zinc finger protein 33A"/>
    <property type="match status" value="1"/>
</dbReference>
<evidence type="ECO:0000256" key="6">
    <source>
        <dbReference type="ARBA" id="ARBA00023125"/>
    </source>
</evidence>
<keyword evidence="11" id="KW-1185">Reference proteome</keyword>
<dbReference type="Gene3D" id="3.30.160.60">
    <property type="entry name" value="Classic Zinc Finger"/>
    <property type="match status" value="7"/>
</dbReference>
<dbReference type="FunFam" id="3.30.160.60:FF:000065">
    <property type="entry name" value="B-cell CLL/lymphoma 6, member B"/>
    <property type="match status" value="1"/>
</dbReference>
<dbReference type="SMART" id="SM00868">
    <property type="entry name" value="zf-AD"/>
    <property type="match status" value="1"/>
</dbReference>
<dbReference type="Proteomes" id="UP001431783">
    <property type="component" value="Unassembled WGS sequence"/>
</dbReference>
<dbReference type="InterPro" id="IPR050758">
    <property type="entry name" value="Znf_C2H2-type"/>
</dbReference>
<feature type="domain" description="C2H2-type" evidence="9">
    <location>
        <begin position="302"/>
        <end position="329"/>
    </location>
</feature>
<feature type="domain" description="C2H2-type" evidence="9">
    <location>
        <begin position="190"/>
        <end position="217"/>
    </location>
</feature>
<gene>
    <name evidence="10" type="ORF">WA026_009166</name>
</gene>
<dbReference type="EMBL" id="JARQZJ010000094">
    <property type="protein sequence ID" value="KAK9884929.1"/>
    <property type="molecule type" value="Genomic_DNA"/>
</dbReference>
<dbReference type="FunFam" id="3.30.160.60:FF:000358">
    <property type="entry name" value="zinc finger protein 24"/>
    <property type="match status" value="1"/>
</dbReference>
<keyword evidence="3" id="KW-0677">Repeat</keyword>
<feature type="domain" description="C2H2-type" evidence="9">
    <location>
        <begin position="246"/>
        <end position="273"/>
    </location>
</feature>
<keyword evidence="7" id="KW-0539">Nucleus</keyword>
<feature type="domain" description="C2H2-type" evidence="9">
    <location>
        <begin position="218"/>
        <end position="245"/>
    </location>
</feature>
<evidence type="ECO:0000259" key="9">
    <source>
        <dbReference type="PROSITE" id="PS50157"/>
    </source>
</evidence>
<dbReference type="FunFam" id="3.30.160.60:FF:001818">
    <property type="entry name" value="GDNF-inducible zinc finger protein 1 isoform X1"/>
    <property type="match status" value="1"/>
</dbReference>
<evidence type="ECO:0000256" key="5">
    <source>
        <dbReference type="ARBA" id="ARBA00022833"/>
    </source>
</evidence>
<keyword evidence="5" id="KW-0862">Zinc</keyword>
<evidence type="ECO:0000256" key="4">
    <source>
        <dbReference type="ARBA" id="ARBA00022771"/>
    </source>
</evidence>
<dbReference type="SUPFAM" id="SSF57667">
    <property type="entry name" value="beta-beta-alpha zinc fingers"/>
    <property type="match status" value="4"/>
</dbReference>
<evidence type="ECO:0000256" key="3">
    <source>
        <dbReference type="ARBA" id="ARBA00022737"/>
    </source>
</evidence>
<evidence type="ECO:0000256" key="2">
    <source>
        <dbReference type="ARBA" id="ARBA00022723"/>
    </source>
</evidence>
<dbReference type="InterPro" id="IPR013087">
    <property type="entry name" value="Znf_C2H2_type"/>
</dbReference>
<feature type="domain" description="C2H2-type" evidence="9">
    <location>
        <begin position="358"/>
        <end position="385"/>
    </location>
</feature>
<dbReference type="GO" id="GO:0008270">
    <property type="term" value="F:zinc ion binding"/>
    <property type="evidence" value="ECO:0007669"/>
    <property type="project" value="UniProtKB-KW"/>
</dbReference>
<organism evidence="10 11">
    <name type="scientific">Henosepilachna vigintioctopunctata</name>
    <dbReference type="NCBI Taxonomy" id="420089"/>
    <lineage>
        <taxon>Eukaryota</taxon>
        <taxon>Metazoa</taxon>
        <taxon>Ecdysozoa</taxon>
        <taxon>Arthropoda</taxon>
        <taxon>Hexapoda</taxon>
        <taxon>Insecta</taxon>
        <taxon>Pterygota</taxon>
        <taxon>Neoptera</taxon>
        <taxon>Endopterygota</taxon>
        <taxon>Coleoptera</taxon>
        <taxon>Polyphaga</taxon>
        <taxon>Cucujiformia</taxon>
        <taxon>Coccinelloidea</taxon>
        <taxon>Coccinellidae</taxon>
        <taxon>Epilachninae</taxon>
        <taxon>Epilachnini</taxon>
        <taxon>Henosepilachna</taxon>
    </lineage>
</organism>
<evidence type="ECO:0000313" key="10">
    <source>
        <dbReference type="EMBL" id="KAK9884929.1"/>
    </source>
</evidence>
<feature type="domain" description="C2H2-type" evidence="9">
    <location>
        <begin position="330"/>
        <end position="357"/>
    </location>
</feature>
<comment type="subcellular location">
    <subcellularLocation>
        <location evidence="1">Nucleus</location>
    </subcellularLocation>
</comment>
<feature type="domain" description="C2H2-type" evidence="9">
    <location>
        <begin position="386"/>
        <end position="414"/>
    </location>
</feature>
<evidence type="ECO:0000256" key="8">
    <source>
        <dbReference type="PROSITE-ProRule" id="PRU00042"/>
    </source>
</evidence>
<feature type="domain" description="C2H2-type" evidence="9">
    <location>
        <begin position="274"/>
        <end position="301"/>
    </location>
</feature>
<dbReference type="GO" id="GO:0003677">
    <property type="term" value="F:DNA binding"/>
    <property type="evidence" value="ECO:0007669"/>
    <property type="project" value="UniProtKB-KW"/>
</dbReference>
<protein>
    <recommendedName>
        <fullName evidence="9">C2H2-type domain-containing protein</fullName>
    </recommendedName>
</protein>
<dbReference type="InterPro" id="IPR012934">
    <property type="entry name" value="Znf_AD"/>
</dbReference>
<proteinExistence type="predicted"/>
<dbReference type="PROSITE" id="PS50157">
    <property type="entry name" value="ZINC_FINGER_C2H2_2"/>
    <property type="match status" value="8"/>
</dbReference>
<keyword evidence="6" id="KW-0238">DNA-binding</keyword>
<dbReference type="InterPro" id="IPR036236">
    <property type="entry name" value="Znf_C2H2_sf"/>
</dbReference>
<dbReference type="GO" id="GO:0005634">
    <property type="term" value="C:nucleus"/>
    <property type="evidence" value="ECO:0007669"/>
    <property type="project" value="UniProtKB-SubCell"/>
</dbReference>
<dbReference type="FunFam" id="3.30.160.60:FF:001004">
    <property type="entry name" value="Zinc finger protein 426"/>
    <property type="match status" value="1"/>
</dbReference>
<keyword evidence="4 8" id="KW-0863">Zinc-finger</keyword>
<dbReference type="Pfam" id="PF00096">
    <property type="entry name" value="zf-C2H2"/>
    <property type="match status" value="5"/>
</dbReference>
<sequence length="423" mass="49580">MNNTGSLVESYDPVICRICVNETVFVTRISDVLIEHESEKIPVTDVLKTFSSLQNVVENPMFYICCKCTDNATDLYRFKIVCENSTAKFEKYKNITKIENLENITIANDPEIKIEQSLIKVEAEECSDDDIPLINFTNEDYPNDSERCKFNKNERKYIIGKSVKVRKKKDKNKCERMKLDSEEGLNEEIITCKFCNKIFKNKYVLIAHQKRHENKGKFICNECGKGFDSKGCLSRHVRVHTGEKKFQCEECHRCFPSANNLRLHSRRHNGIKPYLCTQCGKSFSHPTGLSYHLRTHTRERPYTCEICGKSFLIQCHLDRHKKIHTGERPFGCSQCDRGFIKKIDLQRHEAIHTGERPHICKICNKAFLRILHLNYHMMVHTSERPHRCKYCGKGFIRRYYLTDHVKKHHFEDKELDSDDVQVK</sequence>
<evidence type="ECO:0000256" key="7">
    <source>
        <dbReference type="ARBA" id="ARBA00023242"/>
    </source>
</evidence>
<dbReference type="SMART" id="SM00355">
    <property type="entry name" value="ZnF_C2H2"/>
    <property type="match status" value="8"/>
</dbReference>
<dbReference type="PROSITE" id="PS00028">
    <property type="entry name" value="ZINC_FINGER_C2H2_1"/>
    <property type="match status" value="8"/>
</dbReference>
<dbReference type="AlphaFoldDB" id="A0AAW1UP32"/>
<comment type="caution">
    <text evidence="10">The sequence shown here is derived from an EMBL/GenBank/DDBJ whole genome shotgun (WGS) entry which is preliminary data.</text>
</comment>
<dbReference type="FunFam" id="3.30.160.60:FF:000624">
    <property type="entry name" value="zinc finger protein 697"/>
    <property type="match status" value="1"/>
</dbReference>